<keyword evidence="1" id="KW-0805">Transcription regulation</keyword>
<dbReference type="InterPro" id="IPR050707">
    <property type="entry name" value="HTH_MetabolicPath_Reg"/>
</dbReference>
<dbReference type="PANTHER" id="PTHR30136:SF24">
    <property type="entry name" value="HTH-TYPE TRANSCRIPTIONAL REPRESSOR ALLR"/>
    <property type="match status" value="1"/>
</dbReference>
<keyword evidence="7" id="KW-1185">Reference proteome</keyword>
<dbReference type="SMART" id="SM00346">
    <property type="entry name" value="HTH_ICLR"/>
    <property type="match status" value="1"/>
</dbReference>
<feature type="domain" description="IclR-ED" evidence="5">
    <location>
        <begin position="69"/>
        <end position="250"/>
    </location>
</feature>
<accession>A0ABW9QRN7</accession>
<dbReference type="CDD" id="cd00090">
    <property type="entry name" value="HTH_ARSR"/>
    <property type="match status" value="1"/>
</dbReference>
<protein>
    <submittedName>
        <fullName evidence="6">Helix-turn-helix domain-containing protein</fullName>
    </submittedName>
</protein>
<dbReference type="InterPro" id="IPR029016">
    <property type="entry name" value="GAF-like_dom_sf"/>
</dbReference>
<dbReference type="SUPFAM" id="SSF55781">
    <property type="entry name" value="GAF domain-like"/>
    <property type="match status" value="1"/>
</dbReference>
<dbReference type="PROSITE" id="PS51078">
    <property type="entry name" value="ICLR_ED"/>
    <property type="match status" value="1"/>
</dbReference>
<dbReference type="Gene3D" id="1.10.10.10">
    <property type="entry name" value="Winged helix-like DNA-binding domain superfamily/Winged helix DNA-binding domain"/>
    <property type="match status" value="1"/>
</dbReference>
<keyword evidence="2" id="KW-0238">DNA-binding</keyword>
<evidence type="ECO:0000313" key="7">
    <source>
        <dbReference type="Proteomes" id="UP000437736"/>
    </source>
</evidence>
<name>A0ABW9QRN7_9ACTN</name>
<feature type="domain" description="HTH iclR-type" evidence="4">
    <location>
        <begin position="6"/>
        <end position="68"/>
    </location>
</feature>
<sequence length="269" mass="28330">MSENPSTTLRRGVRLLDYLGSVDGDVGVTDIARATGMDKSLASRSLQVLAELGLVEQDPGTRAFRIGWGLFVLAAGAGDRRLRRVAPPLLEELSALTGESAYLSVRDRNEVVTVFAARPPRVIQAVDWTGRRSPLATTSAGRALLFDHDEEAMGRLLAASDFASSLPTGPGDVAELARRVARARRAGVAVVEEEFEPGLVGLAAPVRDWTGAIVAAVNLSGPVFRTRGRKRELAAAVRASAERLGTALGRIGDDRGVDPAQAATAGDAV</sequence>
<proteinExistence type="predicted"/>
<dbReference type="InterPro" id="IPR036388">
    <property type="entry name" value="WH-like_DNA-bd_sf"/>
</dbReference>
<dbReference type="Pfam" id="PF09339">
    <property type="entry name" value="HTH_IclR"/>
    <property type="match status" value="1"/>
</dbReference>
<dbReference type="InterPro" id="IPR011991">
    <property type="entry name" value="ArsR-like_HTH"/>
</dbReference>
<dbReference type="PROSITE" id="PS51077">
    <property type="entry name" value="HTH_ICLR"/>
    <property type="match status" value="1"/>
</dbReference>
<evidence type="ECO:0000259" key="4">
    <source>
        <dbReference type="PROSITE" id="PS51077"/>
    </source>
</evidence>
<organism evidence="6 7">
    <name type="scientific">Acidiferrimicrobium australe</name>
    <dbReference type="NCBI Taxonomy" id="2664430"/>
    <lineage>
        <taxon>Bacteria</taxon>
        <taxon>Bacillati</taxon>
        <taxon>Actinomycetota</taxon>
        <taxon>Acidimicrobiia</taxon>
        <taxon>Acidimicrobiales</taxon>
        <taxon>Acidimicrobiaceae</taxon>
        <taxon>Acidiferrimicrobium</taxon>
    </lineage>
</organism>
<dbReference type="Pfam" id="PF01614">
    <property type="entry name" value="IclR_C"/>
    <property type="match status" value="1"/>
</dbReference>
<dbReference type="InterPro" id="IPR036390">
    <property type="entry name" value="WH_DNA-bd_sf"/>
</dbReference>
<dbReference type="Proteomes" id="UP000437736">
    <property type="component" value="Unassembled WGS sequence"/>
</dbReference>
<evidence type="ECO:0000256" key="3">
    <source>
        <dbReference type="ARBA" id="ARBA00023163"/>
    </source>
</evidence>
<dbReference type="EMBL" id="WJHE01000226">
    <property type="protein sequence ID" value="MST32158.1"/>
    <property type="molecule type" value="Genomic_DNA"/>
</dbReference>
<gene>
    <name evidence="6" type="ORF">GHK86_05385</name>
</gene>
<dbReference type="SUPFAM" id="SSF46785">
    <property type="entry name" value="Winged helix' DNA-binding domain"/>
    <property type="match status" value="1"/>
</dbReference>
<keyword evidence="3" id="KW-0804">Transcription</keyword>
<dbReference type="PANTHER" id="PTHR30136">
    <property type="entry name" value="HELIX-TURN-HELIX TRANSCRIPTIONAL REGULATOR, ICLR FAMILY"/>
    <property type="match status" value="1"/>
</dbReference>
<evidence type="ECO:0000259" key="5">
    <source>
        <dbReference type="PROSITE" id="PS51078"/>
    </source>
</evidence>
<evidence type="ECO:0000256" key="1">
    <source>
        <dbReference type="ARBA" id="ARBA00023015"/>
    </source>
</evidence>
<reference evidence="6 7" key="1">
    <citation type="submission" date="2019-11" db="EMBL/GenBank/DDBJ databases">
        <title>Acidiferrimicrobium australis gen. nov., sp. nov., an acidophilic and obligately heterotrophic, member of the Actinobacteria that catalyses dissimilatory oxido- reduction of iron isolated from metal-rich acidic water in Chile.</title>
        <authorList>
            <person name="Gonzalez D."/>
            <person name="Huber K."/>
            <person name="Hedrich S."/>
            <person name="Rojas-Villalobos C."/>
            <person name="Quatrini R."/>
            <person name="Dinamarca M.A."/>
            <person name="Schwarz A."/>
            <person name="Canales C."/>
            <person name="Nancucheo I."/>
        </authorList>
    </citation>
    <scope>NUCLEOTIDE SEQUENCE [LARGE SCALE GENOMIC DNA]</scope>
    <source>
        <strain evidence="6 7">USS-CCA1</strain>
    </source>
</reference>
<dbReference type="InterPro" id="IPR014757">
    <property type="entry name" value="Tscrpt_reg_IclR_C"/>
</dbReference>
<comment type="caution">
    <text evidence="6">The sequence shown here is derived from an EMBL/GenBank/DDBJ whole genome shotgun (WGS) entry which is preliminary data.</text>
</comment>
<dbReference type="Gene3D" id="3.30.450.40">
    <property type="match status" value="1"/>
</dbReference>
<dbReference type="InterPro" id="IPR005471">
    <property type="entry name" value="Tscrpt_reg_IclR_N"/>
</dbReference>
<evidence type="ECO:0000256" key="2">
    <source>
        <dbReference type="ARBA" id="ARBA00023125"/>
    </source>
</evidence>
<evidence type="ECO:0000313" key="6">
    <source>
        <dbReference type="EMBL" id="MST32158.1"/>
    </source>
</evidence>